<keyword evidence="2" id="KW-1003">Cell membrane</keyword>
<accession>A0A1S6ITQ7</accession>
<keyword evidence="5 7" id="KW-0472">Membrane</keyword>
<dbReference type="KEGG" id="dfg:B0537_02955"/>
<protein>
    <submittedName>
        <fullName evidence="10">Macrolide ABC transporter permease</fullName>
    </submittedName>
</protein>
<organism evidence="10 11">
    <name type="scientific">Desulforamulus ferrireducens</name>
    <dbReference type="NCBI Taxonomy" id="1833852"/>
    <lineage>
        <taxon>Bacteria</taxon>
        <taxon>Bacillati</taxon>
        <taxon>Bacillota</taxon>
        <taxon>Clostridia</taxon>
        <taxon>Eubacteriales</taxon>
        <taxon>Peptococcaceae</taxon>
        <taxon>Desulforamulus</taxon>
    </lineage>
</organism>
<dbReference type="GO" id="GO:0022857">
    <property type="term" value="F:transmembrane transporter activity"/>
    <property type="evidence" value="ECO:0007669"/>
    <property type="project" value="TreeGrafter"/>
</dbReference>
<comment type="subcellular location">
    <subcellularLocation>
        <location evidence="1">Cell membrane</location>
        <topology evidence="1">Multi-pass membrane protein</topology>
    </subcellularLocation>
</comment>
<dbReference type="Pfam" id="PF12704">
    <property type="entry name" value="MacB_PCD"/>
    <property type="match status" value="1"/>
</dbReference>
<dbReference type="Proteomes" id="UP000189464">
    <property type="component" value="Chromosome"/>
</dbReference>
<dbReference type="Pfam" id="PF02687">
    <property type="entry name" value="FtsX"/>
    <property type="match status" value="1"/>
</dbReference>
<evidence type="ECO:0000256" key="4">
    <source>
        <dbReference type="ARBA" id="ARBA00022989"/>
    </source>
</evidence>
<feature type="transmembrane region" description="Helical" evidence="7">
    <location>
        <begin position="21"/>
        <end position="42"/>
    </location>
</feature>
<feature type="domain" description="MacB-like periplasmic core" evidence="9">
    <location>
        <begin position="21"/>
        <end position="237"/>
    </location>
</feature>
<evidence type="ECO:0000256" key="7">
    <source>
        <dbReference type="SAM" id="Phobius"/>
    </source>
</evidence>
<keyword evidence="3 7" id="KW-0812">Transmembrane</keyword>
<comment type="similarity">
    <text evidence="6">Belongs to the ABC-4 integral membrane protein family.</text>
</comment>
<evidence type="ECO:0000259" key="9">
    <source>
        <dbReference type="Pfam" id="PF12704"/>
    </source>
</evidence>
<evidence type="ECO:0000259" key="8">
    <source>
        <dbReference type="Pfam" id="PF02687"/>
    </source>
</evidence>
<dbReference type="STRING" id="1833852.B0537_02955"/>
<dbReference type="EMBL" id="CP019698">
    <property type="protein sequence ID" value="AQS58142.1"/>
    <property type="molecule type" value="Genomic_DNA"/>
</dbReference>
<gene>
    <name evidence="10" type="ORF">B0537_02955</name>
</gene>
<feature type="transmembrane region" description="Helical" evidence="7">
    <location>
        <begin position="272"/>
        <end position="297"/>
    </location>
</feature>
<evidence type="ECO:0000313" key="10">
    <source>
        <dbReference type="EMBL" id="AQS58142.1"/>
    </source>
</evidence>
<dbReference type="GO" id="GO:0005886">
    <property type="term" value="C:plasma membrane"/>
    <property type="evidence" value="ECO:0007669"/>
    <property type="project" value="UniProtKB-SubCell"/>
</dbReference>
<proteinExistence type="inferred from homology"/>
<feature type="domain" description="ABC3 transporter permease C-terminal" evidence="8">
    <location>
        <begin position="276"/>
        <end position="388"/>
    </location>
</feature>
<dbReference type="PANTHER" id="PTHR30572">
    <property type="entry name" value="MEMBRANE COMPONENT OF TRANSPORTER-RELATED"/>
    <property type="match status" value="1"/>
</dbReference>
<evidence type="ECO:0000256" key="3">
    <source>
        <dbReference type="ARBA" id="ARBA00022692"/>
    </source>
</evidence>
<evidence type="ECO:0000256" key="1">
    <source>
        <dbReference type="ARBA" id="ARBA00004651"/>
    </source>
</evidence>
<evidence type="ECO:0000256" key="5">
    <source>
        <dbReference type="ARBA" id="ARBA00023136"/>
    </source>
</evidence>
<dbReference type="OrthoDB" id="9770036at2"/>
<dbReference type="AlphaFoldDB" id="A0A1S6ITQ7"/>
<dbReference type="InterPro" id="IPR025857">
    <property type="entry name" value="MacB_PCD"/>
</dbReference>
<dbReference type="RefSeq" id="WP_077713106.1">
    <property type="nucleotide sequence ID" value="NZ_CP019698.1"/>
</dbReference>
<dbReference type="InterPro" id="IPR050250">
    <property type="entry name" value="Macrolide_Exporter_MacB"/>
</dbReference>
<dbReference type="InterPro" id="IPR003838">
    <property type="entry name" value="ABC3_permease_C"/>
</dbReference>
<evidence type="ECO:0000256" key="6">
    <source>
        <dbReference type="ARBA" id="ARBA00038076"/>
    </source>
</evidence>
<reference evidence="10 11" key="1">
    <citation type="journal article" date="2016" name="Int. J. Syst. Evol. Microbiol.">
        <title>Desulfotomaculum ferrireducens sp. nov., a moderately thermophilic sulfate-reducing and dissimilatory Fe(III)-reducing bacterium isolated from compost.</title>
        <authorList>
            <person name="Yang G."/>
            <person name="Guo J."/>
            <person name="Zhuang L."/>
            <person name="Yuan Y."/>
            <person name="Zhou S."/>
        </authorList>
    </citation>
    <scope>NUCLEOTIDE SEQUENCE [LARGE SCALE GENOMIC DNA]</scope>
    <source>
        <strain evidence="10 11">GSS09</strain>
    </source>
</reference>
<keyword evidence="11" id="KW-1185">Reference proteome</keyword>
<evidence type="ECO:0000313" key="11">
    <source>
        <dbReference type="Proteomes" id="UP000189464"/>
    </source>
</evidence>
<evidence type="ECO:0000256" key="2">
    <source>
        <dbReference type="ARBA" id="ARBA00022475"/>
    </source>
</evidence>
<keyword evidence="4 7" id="KW-1133">Transmembrane helix</keyword>
<feature type="transmembrane region" description="Helical" evidence="7">
    <location>
        <begin position="318"/>
        <end position="347"/>
    </location>
</feature>
<sequence>MRLKQLLKLVMTNITQNKMRTFLTTLGVIVGTATIFLVVAIGKGGEAQVNEQYSKLNVGTIIVMPAQRGRVADPLTKKDAELFLASPNIAQAFPILRGNGNVNYNNYSASAAFMAVEPGFQSSNNLTVELGRPIEDEDEIKKNKVAVVGAELANTLTDGNPAELVGQNISINSRRFEVIGIYNRVGDSGSGQSYDDAAFIPYTVGEKYLLGTRANPTINVQATSMDTVQAAIEDITNSLNENHRAGGADQFRVMDAGSRLAAAQESAKSMSLLLLAVAAVVLVVSGIGIMNVMFVTVKERTKEIGTLKAIGAKKREILNQFLIEAVIISLVGGIIGVIVGFLTIPVLHYFELAALPSLGGVLLGLIFSVVTGIFFGFYPAWKAAELSPLEALRYE</sequence>
<name>A0A1S6ITQ7_9FIRM</name>
<feature type="transmembrane region" description="Helical" evidence="7">
    <location>
        <begin position="353"/>
        <end position="378"/>
    </location>
</feature>
<dbReference type="PANTHER" id="PTHR30572:SF4">
    <property type="entry name" value="ABC TRANSPORTER PERMEASE YTRF"/>
    <property type="match status" value="1"/>
</dbReference>